<dbReference type="EMBL" id="AE016853">
    <property type="protein sequence ID" value="AAO58183.1"/>
    <property type="molecule type" value="Genomic_DNA"/>
</dbReference>
<gene>
    <name evidence="3" type="ordered locus">PSPTO_4753</name>
</gene>
<dbReference type="RefSeq" id="WP_011105152.1">
    <property type="nucleotide sequence ID" value="NC_004578.1"/>
</dbReference>
<keyword evidence="1" id="KW-0560">Oxidoreductase</keyword>
<keyword evidence="4" id="KW-1185">Reference proteome</keyword>
<dbReference type="Gene3D" id="3.60.130.10">
    <property type="entry name" value="Clavaminate synthase-like"/>
    <property type="match status" value="1"/>
</dbReference>
<proteinExistence type="predicted"/>
<dbReference type="PATRIC" id="fig|223283.9.peg.4867"/>
<dbReference type="InterPro" id="IPR042098">
    <property type="entry name" value="TauD-like_sf"/>
</dbReference>
<evidence type="ECO:0000313" key="4">
    <source>
        <dbReference type="Proteomes" id="UP000002515"/>
    </source>
</evidence>
<reference evidence="3 4" key="1">
    <citation type="journal article" date="2003" name="Proc. Natl. Acad. Sci. U.S.A.">
        <title>The complete genome sequence of the Arabidopsis and tomato pathogen Pseudomonas syringae pv. tomato DC3000.</title>
        <authorList>
            <person name="Buell C.R."/>
            <person name="Joardar V."/>
            <person name="Lindeberg M."/>
            <person name="Selengut J."/>
            <person name="Paulsen I.T."/>
            <person name="Gwinn M.L."/>
            <person name="Dodson R.J."/>
            <person name="Deboy R.T."/>
            <person name="Durkin A.S."/>
            <person name="Kolonay J.F."/>
            <person name="Madupu R."/>
            <person name="Daugherty S."/>
            <person name="Brinkac L."/>
            <person name="Beanan M.J."/>
            <person name="Haft D.H."/>
            <person name="Nelson W.C."/>
            <person name="Davidsen T."/>
            <person name="Zafar N."/>
            <person name="Zhou L."/>
            <person name="Liu J."/>
            <person name="Yuan Q."/>
            <person name="Khouri H."/>
            <person name="Fedorova N."/>
            <person name="Tran B."/>
            <person name="Russell D."/>
            <person name="Berry K."/>
            <person name="Utterback T."/>
            <person name="Van Aken S.E."/>
            <person name="Feldblyum T.V."/>
            <person name="D'Ascenzo M."/>
            <person name="Deng W.L."/>
            <person name="Ramos A.R."/>
            <person name="Alfano J.R."/>
            <person name="Cartinhour S."/>
            <person name="Chatterjee A.K."/>
            <person name="Delaney T.P."/>
            <person name="Lazarowitz S.G."/>
            <person name="Martin G.B."/>
            <person name="Schneider D.J."/>
            <person name="Tang X."/>
            <person name="Bender C.L."/>
            <person name="White O."/>
            <person name="Fraser C.M."/>
            <person name="Collmer A."/>
        </authorList>
    </citation>
    <scope>NUCLEOTIDE SEQUENCE [LARGE SCALE GENOMIC DNA]</scope>
    <source>
        <strain evidence="4">ATCC BAA-871 / DC3000</strain>
    </source>
</reference>
<name>Q87W26_PSESM</name>
<dbReference type="eggNOG" id="COG2175">
    <property type="taxonomic scope" value="Bacteria"/>
</dbReference>
<organism evidence="3 4">
    <name type="scientific">Pseudomonas syringae pv. tomato (strain ATCC BAA-871 / DC3000)</name>
    <dbReference type="NCBI Taxonomy" id="223283"/>
    <lineage>
        <taxon>Bacteria</taxon>
        <taxon>Pseudomonadati</taxon>
        <taxon>Pseudomonadota</taxon>
        <taxon>Gammaproteobacteria</taxon>
        <taxon>Pseudomonadales</taxon>
        <taxon>Pseudomonadaceae</taxon>
        <taxon>Pseudomonas</taxon>
    </lineage>
</organism>
<dbReference type="GeneID" id="1186436"/>
<dbReference type="KEGG" id="pst:PSPTO_4753"/>
<dbReference type="HOGENOM" id="CLU_762609_0_0_6"/>
<dbReference type="AlphaFoldDB" id="Q87W26"/>
<dbReference type="InterPro" id="IPR003819">
    <property type="entry name" value="TauD/TfdA-like"/>
</dbReference>
<dbReference type="OrthoDB" id="480112at2"/>
<evidence type="ECO:0000256" key="1">
    <source>
        <dbReference type="ARBA" id="ARBA00023002"/>
    </source>
</evidence>
<sequence>MRITLAYITFISLAGVGTQLIQAIFSEAVRVAVSKWRANLTFEQALEYLARPGDLGLELQPAIERELISRGSSCAEMQTFAWAQPCLKLEGIFQPDDLPDTPTDFCPVPEAEGTVIARVTAIACLAAINSATVSYGSENGGDLFVNLVVFPPGRGKFTVKSADKMSGHTDGVTFPLRGYRDPGNDRIAPSPDFVCLSALRNPRQVPTTVMPLDHLMARLSQEHIDELQKPQYIIGSQLTFQDGMVDILGDQLDVDDAQLLFQMNESWWIRFSHSTTQIADIGHKSAQEAMDALKHACADCAIPVALQPGDIALVNNRIALHGRSEPGSDHGQQTRWLLRTYGLDITDIDPSQWHDGSAFMLYP</sequence>
<dbReference type="STRING" id="223283.PSPTO_4753"/>
<dbReference type="Proteomes" id="UP000002515">
    <property type="component" value="Chromosome"/>
</dbReference>
<dbReference type="GO" id="GO:0016706">
    <property type="term" value="F:2-oxoglutarate-dependent dioxygenase activity"/>
    <property type="evidence" value="ECO:0007669"/>
    <property type="project" value="UniProtKB-ARBA"/>
</dbReference>
<dbReference type="SUPFAM" id="SSF51197">
    <property type="entry name" value="Clavaminate synthase-like"/>
    <property type="match status" value="1"/>
</dbReference>
<evidence type="ECO:0000313" key="3">
    <source>
        <dbReference type="EMBL" id="AAO58183.1"/>
    </source>
</evidence>
<protein>
    <recommendedName>
        <fullName evidence="2">TauD/TfdA-like domain-containing protein</fullName>
    </recommendedName>
</protein>
<feature type="domain" description="TauD/TfdA-like" evidence="2">
    <location>
        <begin position="273"/>
        <end position="341"/>
    </location>
</feature>
<evidence type="ECO:0000259" key="2">
    <source>
        <dbReference type="Pfam" id="PF02668"/>
    </source>
</evidence>
<accession>Q87W26</accession>
<dbReference type="Pfam" id="PF02668">
    <property type="entry name" value="TauD"/>
    <property type="match status" value="1"/>
</dbReference>